<reference evidence="3 4" key="2">
    <citation type="submission" date="2024-07" db="EMBL/GenBank/DDBJ databases">
        <authorList>
            <person name="Akdeniz Z."/>
        </authorList>
    </citation>
    <scope>NUCLEOTIDE SEQUENCE [LARGE SCALE GENOMIC DNA]</scope>
</reference>
<keyword evidence="1" id="KW-1133">Transmembrane helix</keyword>
<sequence>MFAVLTLQKAYSYRFDSPYGTMISQISNDTNLLDVITCDNVVYQIAKDGSIWAKGAKRTLFGNKMQYEFVSINVANAKQLFCFDDGTNPQQLWYLSTTGVIYKEKIDSRGWTIYDVDFTDGIPQTDVKQIISGGDLANGGLIFVLTKTGIFVKGTCDITDTFVCGQTQTSSHPTFDPVVITPIDATKIDYLELSTNFDYLFIYIGADVYALGNNIKGQLAIADNLYQRFVGTGITRVAVGWDMVKARQAAYFLMNNNLFIYDPDTVEKNVLVLDNVLDFIILGYNYQQQDILCVRDQSIVDLSEDITMSTNGTDLYCSLVPTDIRCDYQLKNQPHQCYDGSNNLQAFPFCHVYDCANHNSNPVQAICNVNDCSGAQSTNASCWAALCLNTPAQTRMFIPACYFDFAHYAYETNLTNAKDYIFINNLLYQFQDSLNPFLLLSGAAAGIAVAICFIVFGLIFCCSFISYKKRIMRTYQPTIVSTQQTLMMPAQVHMNQTNQIQQPSGMLQ</sequence>
<dbReference type="EMBL" id="CAXDID020000178">
    <property type="protein sequence ID" value="CAL6049308.1"/>
    <property type="molecule type" value="Genomic_DNA"/>
</dbReference>
<evidence type="ECO:0000313" key="3">
    <source>
        <dbReference type="EMBL" id="CAL6049308.1"/>
    </source>
</evidence>
<proteinExistence type="predicted"/>
<keyword evidence="1" id="KW-0812">Transmembrane</keyword>
<keyword evidence="1" id="KW-0472">Membrane</keyword>
<gene>
    <name evidence="2" type="ORF">HINF_LOCUS42070</name>
    <name evidence="3" type="ORF">HINF_LOCUS43162</name>
</gene>
<dbReference type="Proteomes" id="UP001642409">
    <property type="component" value="Unassembled WGS sequence"/>
</dbReference>
<keyword evidence="4" id="KW-1185">Reference proteome</keyword>
<comment type="caution">
    <text evidence="2">The sequence shown here is derived from an EMBL/GenBank/DDBJ whole genome shotgun (WGS) entry which is preliminary data.</text>
</comment>
<accession>A0AA86QMH9</accession>
<reference evidence="2" key="1">
    <citation type="submission" date="2023-06" db="EMBL/GenBank/DDBJ databases">
        <authorList>
            <person name="Kurt Z."/>
        </authorList>
    </citation>
    <scope>NUCLEOTIDE SEQUENCE</scope>
</reference>
<evidence type="ECO:0000313" key="2">
    <source>
        <dbReference type="EMBL" id="CAI9954425.1"/>
    </source>
</evidence>
<organism evidence="2">
    <name type="scientific">Hexamita inflata</name>
    <dbReference type="NCBI Taxonomy" id="28002"/>
    <lineage>
        <taxon>Eukaryota</taxon>
        <taxon>Metamonada</taxon>
        <taxon>Diplomonadida</taxon>
        <taxon>Hexamitidae</taxon>
        <taxon>Hexamitinae</taxon>
        <taxon>Hexamita</taxon>
    </lineage>
</organism>
<feature type="transmembrane region" description="Helical" evidence="1">
    <location>
        <begin position="437"/>
        <end position="465"/>
    </location>
</feature>
<evidence type="ECO:0000256" key="1">
    <source>
        <dbReference type="SAM" id="Phobius"/>
    </source>
</evidence>
<dbReference type="AlphaFoldDB" id="A0AA86QMH9"/>
<protein>
    <submittedName>
        <fullName evidence="3">Hypothetical_protein</fullName>
    </submittedName>
</protein>
<dbReference type="EMBL" id="CATOUU010000848">
    <property type="protein sequence ID" value="CAI9954425.1"/>
    <property type="molecule type" value="Genomic_DNA"/>
</dbReference>
<name>A0AA86QMH9_9EUKA</name>
<evidence type="ECO:0000313" key="4">
    <source>
        <dbReference type="Proteomes" id="UP001642409"/>
    </source>
</evidence>